<feature type="region of interest" description="Disordered" evidence="1">
    <location>
        <begin position="1"/>
        <end position="21"/>
    </location>
</feature>
<comment type="caution">
    <text evidence="2">The sequence shown here is derived from an EMBL/GenBank/DDBJ whole genome shotgun (WGS) entry which is preliminary data.</text>
</comment>
<feature type="compositionally biased region" description="Basic and acidic residues" evidence="1">
    <location>
        <begin position="183"/>
        <end position="199"/>
    </location>
</feature>
<sequence>MSGSSAVPPEADKSSPEAGIPHVLFFDQEGQPRDYFEALDKLEDLKEEDLKADFPKKRNRKTIRQAIKYKDDRINIIHGSVYRLVVGWSISCTLKYPQTLEGLKTGLGSATMKRDQRARYFAALEYIQDMPIDELFEQFPNYEERRNVTVAAFNRNIHDNFFHHAEAIEYVLRWWKRDTRKEIEERKQQKKKEKQEKKKLMTAGKLPPEELSSSDESESDSAESREGGEANP</sequence>
<dbReference type="Proteomes" id="UP000799444">
    <property type="component" value="Unassembled WGS sequence"/>
</dbReference>
<accession>A0A9P4QLV7</accession>
<reference evidence="2" key="1">
    <citation type="journal article" date="2020" name="Stud. Mycol.">
        <title>101 Dothideomycetes genomes: a test case for predicting lifestyles and emergence of pathogens.</title>
        <authorList>
            <person name="Haridas S."/>
            <person name="Albert R."/>
            <person name="Binder M."/>
            <person name="Bloem J."/>
            <person name="Labutti K."/>
            <person name="Salamov A."/>
            <person name="Andreopoulos B."/>
            <person name="Baker S."/>
            <person name="Barry K."/>
            <person name="Bills G."/>
            <person name="Bluhm B."/>
            <person name="Cannon C."/>
            <person name="Castanera R."/>
            <person name="Culley D."/>
            <person name="Daum C."/>
            <person name="Ezra D."/>
            <person name="Gonzalez J."/>
            <person name="Henrissat B."/>
            <person name="Kuo A."/>
            <person name="Liang C."/>
            <person name="Lipzen A."/>
            <person name="Lutzoni F."/>
            <person name="Magnuson J."/>
            <person name="Mondo S."/>
            <person name="Nolan M."/>
            <person name="Ohm R."/>
            <person name="Pangilinan J."/>
            <person name="Park H.-J."/>
            <person name="Ramirez L."/>
            <person name="Alfaro M."/>
            <person name="Sun H."/>
            <person name="Tritt A."/>
            <person name="Yoshinaga Y."/>
            <person name="Zwiers L.-H."/>
            <person name="Turgeon B."/>
            <person name="Goodwin S."/>
            <person name="Spatafora J."/>
            <person name="Crous P."/>
            <person name="Grigoriev I."/>
        </authorList>
    </citation>
    <scope>NUCLEOTIDE SEQUENCE</scope>
    <source>
        <strain evidence="2">CBS 125425</strain>
    </source>
</reference>
<proteinExistence type="predicted"/>
<feature type="compositionally biased region" description="Acidic residues" evidence="1">
    <location>
        <begin position="212"/>
        <end position="221"/>
    </location>
</feature>
<protein>
    <submittedName>
        <fullName evidence="2">Uncharacterized protein</fullName>
    </submittedName>
</protein>
<name>A0A9P4QLV7_9PLEO</name>
<dbReference type="AlphaFoldDB" id="A0A9P4QLV7"/>
<dbReference type="EMBL" id="ML996268">
    <property type="protein sequence ID" value="KAF2728735.1"/>
    <property type="molecule type" value="Genomic_DNA"/>
</dbReference>
<feature type="compositionally biased region" description="Basic and acidic residues" evidence="1">
    <location>
        <begin position="222"/>
        <end position="232"/>
    </location>
</feature>
<evidence type="ECO:0000313" key="3">
    <source>
        <dbReference type="Proteomes" id="UP000799444"/>
    </source>
</evidence>
<keyword evidence="3" id="KW-1185">Reference proteome</keyword>
<evidence type="ECO:0000313" key="2">
    <source>
        <dbReference type="EMBL" id="KAF2728735.1"/>
    </source>
</evidence>
<gene>
    <name evidence="2" type="ORF">EJ04DRAFT_590811</name>
</gene>
<feature type="region of interest" description="Disordered" evidence="1">
    <location>
        <begin position="183"/>
        <end position="232"/>
    </location>
</feature>
<evidence type="ECO:0000256" key="1">
    <source>
        <dbReference type="SAM" id="MobiDB-lite"/>
    </source>
</evidence>
<organism evidence="2 3">
    <name type="scientific">Polyplosphaeria fusca</name>
    <dbReference type="NCBI Taxonomy" id="682080"/>
    <lineage>
        <taxon>Eukaryota</taxon>
        <taxon>Fungi</taxon>
        <taxon>Dikarya</taxon>
        <taxon>Ascomycota</taxon>
        <taxon>Pezizomycotina</taxon>
        <taxon>Dothideomycetes</taxon>
        <taxon>Pleosporomycetidae</taxon>
        <taxon>Pleosporales</taxon>
        <taxon>Tetraplosphaeriaceae</taxon>
        <taxon>Polyplosphaeria</taxon>
    </lineage>
</organism>